<evidence type="ECO:0000313" key="4">
    <source>
        <dbReference type="Proteomes" id="UP001431963"/>
    </source>
</evidence>
<name>A0ABU8BV38_9RHOB</name>
<accession>A0ABU8BV38</accession>
<dbReference type="InterPro" id="IPR043143">
    <property type="entry name" value="Mal/L-sulf/L-lact_DH-like_NADP"/>
</dbReference>
<reference evidence="3" key="1">
    <citation type="submission" date="2024-02" db="EMBL/GenBank/DDBJ databases">
        <title>Genome sequences of strain Gemmobacter sp. JM10B15.</title>
        <authorList>
            <person name="Zhang M."/>
        </authorList>
    </citation>
    <scope>NUCLEOTIDE SEQUENCE</scope>
    <source>
        <strain evidence="3">JM10B15</strain>
    </source>
</reference>
<dbReference type="Gene3D" id="1.10.1530.10">
    <property type="match status" value="1"/>
</dbReference>
<evidence type="ECO:0000256" key="2">
    <source>
        <dbReference type="ARBA" id="ARBA00023002"/>
    </source>
</evidence>
<comment type="caution">
    <text evidence="3">The sequence shown here is derived from an EMBL/GenBank/DDBJ whole genome shotgun (WGS) entry which is preliminary data.</text>
</comment>
<keyword evidence="2" id="KW-0560">Oxidoreductase</keyword>
<evidence type="ECO:0000256" key="1">
    <source>
        <dbReference type="ARBA" id="ARBA00006056"/>
    </source>
</evidence>
<gene>
    <name evidence="3" type="ORF">V6590_10390</name>
</gene>
<keyword evidence="4" id="KW-1185">Reference proteome</keyword>
<dbReference type="Pfam" id="PF02615">
    <property type="entry name" value="Ldh_2"/>
    <property type="match status" value="1"/>
</dbReference>
<dbReference type="EMBL" id="JBALHR010000005">
    <property type="protein sequence ID" value="MEH7828559.1"/>
    <property type="molecule type" value="Genomic_DNA"/>
</dbReference>
<evidence type="ECO:0000313" key="3">
    <source>
        <dbReference type="EMBL" id="MEH7828559.1"/>
    </source>
</evidence>
<dbReference type="Proteomes" id="UP001431963">
    <property type="component" value="Unassembled WGS sequence"/>
</dbReference>
<dbReference type="PANTHER" id="PTHR11091:SF0">
    <property type="entry name" value="MALATE DEHYDROGENASE"/>
    <property type="match status" value="1"/>
</dbReference>
<proteinExistence type="inferred from homology"/>
<dbReference type="SUPFAM" id="SSF89733">
    <property type="entry name" value="L-sulfolactate dehydrogenase-like"/>
    <property type="match status" value="1"/>
</dbReference>
<protein>
    <submittedName>
        <fullName evidence="3">Ldh family oxidoreductase</fullName>
    </submittedName>
</protein>
<dbReference type="InterPro" id="IPR036111">
    <property type="entry name" value="Mal/L-sulfo/L-lacto_DH-like_sf"/>
</dbReference>
<dbReference type="Gene3D" id="3.30.1370.60">
    <property type="entry name" value="Hypothetical oxidoreductase yiak, domain 2"/>
    <property type="match status" value="1"/>
</dbReference>
<dbReference type="RefSeq" id="WP_335422625.1">
    <property type="nucleotide sequence ID" value="NZ_JBALHR010000005.1"/>
</dbReference>
<dbReference type="PANTHER" id="PTHR11091">
    <property type="entry name" value="OXIDOREDUCTASE-RELATED"/>
    <property type="match status" value="1"/>
</dbReference>
<sequence>MQHYPQSDLIALAERACLACGAGADMAQSLARASVSACRAGRQEVGLAHLIDHLHSLREGRIRGAAQPRIDSPAPALMRIDADGGVAQHGFDLAFAELAQRAQDFGLALLVQRNCYPAGELGYFVRRLAESGLIGLAAGNAHALMAVAAGGGKAFSTNPLAFAAPLPADRPPLVIDQASSATAFVNILRAAAAGQNLPEGWAQDVHRRPTTDPTAAITGALLPFGGYKGANIALMVEVLAAGLTGGRWSLDTGHFLTGHEPPGSGMVVLALSPGLCAPDFPGRLSAQLDRLAALGLHVPGQRQARPEAVPVDPKVIDELTRLAGG</sequence>
<dbReference type="InterPro" id="IPR003767">
    <property type="entry name" value="Malate/L-lactate_DH-like"/>
</dbReference>
<comment type="similarity">
    <text evidence="1">Belongs to the LDH2/MDH2 oxidoreductase family.</text>
</comment>
<dbReference type="InterPro" id="IPR043144">
    <property type="entry name" value="Mal/L-sulf/L-lact_DH-like_ah"/>
</dbReference>
<organism evidence="3 4">
    <name type="scientific">Gemmobacter denitrificans</name>
    <dbReference type="NCBI Taxonomy" id="3123040"/>
    <lineage>
        <taxon>Bacteria</taxon>
        <taxon>Pseudomonadati</taxon>
        <taxon>Pseudomonadota</taxon>
        <taxon>Alphaproteobacteria</taxon>
        <taxon>Rhodobacterales</taxon>
        <taxon>Paracoccaceae</taxon>
        <taxon>Gemmobacter</taxon>
    </lineage>
</organism>